<dbReference type="SMART" id="SM00320">
    <property type="entry name" value="WD40"/>
    <property type="match status" value="7"/>
</dbReference>
<dbReference type="Pfam" id="PF01546">
    <property type="entry name" value="Peptidase_M20"/>
    <property type="match status" value="1"/>
</dbReference>
<dbReference type="Pfam" id="PF07687">
    <property type="entry name" value="M20_dimer"/>
    <property type="match status" value="1"/>
</dbReference>
<gene>
    <name evidence="11" type="ORF">BZG36_03438</name>
</gene>
<dbReference type="Gene3D" id="3.90.190.10">
    <property type="entry name" value="Protein tyrosine phosphatase superfamily"/>
    <property type="match status" value="1"/>
</dbReference>
<evidence type="ECO:0000256" key="1">
    <source>
        <dbReference type="ARBA" id="ARBA00006247"/>
    </source>
</evidence>
<proteinExistence type="inferred from homology"/>
<organism evidence="11 12">
    <name type="scientific">Bifiguratus adelaidae</name>
    <dbReference type="NCBI Taxonomy" id="1938954"/>
    <lineage>
        <taxon>Eukaryota</taxon>
        <taxon>Fungi</taxon>
        <taxon>Fungi incertae sedis</taxon>
        <taxon>Mucoromycota</taxon>
        <taxon>Mucoromycotina</taxon>
        <taxon>Endogonomycetes</taxon>
        <taxon>Endogonales</taxon>
        <taxon>Endogonales incertae sedis</taxon>
        <taxon>Bifiguratus</taxon>
    </lineage>
</organism>
<feature type="repeat" description="WD" evidence="7">
    <location>
        <begin position="402"/>
        <end position="428"/>
    </location>
</feature>
<keyword evidence="12" id="KW-1185">Reference proteome</keyword>
<evidence type="ECO:0000313" key="12">
    <source>
        <dbReference type="Proteomes" id="UP000242875"/>
    </source>
</evidence>
<dbReference type="InterPro" id="IPR016130">
    <property type="entry name" value="Tyr_Pase_AS"/>
</dbReference>
<dbReference type="GO" id="GO:0008233">
    <property type="term" value="F:peptidase activity"/>
    <property type="evidence" value="ECO:0007669"/>
    <property type="project" value="UniProtKB-KW"/>
</dbReference>
<dbReference type="OrthoDB" id="7832001at2759"/>
<dbReference type="Gene3D" id="3.30.70.360">
    <property type="match status" value="1"/>
</dbReference>
<evidence type="ECO:0000256" key="6">
    <source>
        <dbReference type="ARBA" id="ARBA00022801"/>
    </source>
</evidence>
<dbReference type="InterPro" id="IPR001680">
    <property type="entry name" value="WD40_rpt"/>
</dbReference>
<dbReference type="Gene3D" id="3.40.630.10">
    <property type="entry name" value="Zn peptidases"/>
    <property type="match status" value="1"/>
</dbReference>
<dbReference type="SUPFAM" id="SSF52799">
    <property type="entry name" value="(Phosphotyrosine protein) phosphatases II"/>
    <property type="match status" value="1"/>
</dbReference>
<dbReference type="SMART" id="SM00404">
    <property type="entry name" value="PTPc_motif"/>
    <property type="match status" value="1"/>
</dbReference>
<feature type="repeat" description="WD" evidence="7">
    <location>
        <begin position="76"/>
        <end position="117"/>
    </location>
</feature>
<dbReference type="CDD" id="cd18533">
    <property type="entry name" value="PTP_fungal"/>
    <property type="match status" value="1"/>
</dbReference>
<feature type="domain" description="Tyrosine specific protein phosphatases" evidence="10">
    <location>
        <begin position="1139"/>
        <end position="1220"/>
    </location>
</feature>
<feature type="repeat" description="WD" evidence="7">
    <location>
        <begin position="260"/>
        <end position="299"/>
    </location>
</feature>
<comment type="similarity">
    <text evidence="1">Belongs to the peptidase M20A family.</text>
</comment>
<dbReference type="Pfam" id="PF00102">
    <property type="entry name" value="Y_phosphatase"/>
    <property type="match status" value="1"/>
</dbReference>
<dbReference type="EMBL" id="MVBO01000096">
    <property type="protein sequence ID" value="OZJ03237.1"/>
    <property type="molecule type" value="Genomic_DNA"/>
</dbReference>
<dbReference type="InterPro" id="IPR051458">
    <property type="entry name" value="Cyt/Met_Dipeptidase"/>
</dbReference>
<dbReference type="GO" id="GO:0004725">
    <property type="term" value="F:protein tyrosine phosphatase activity"/>
    <property type="evidence" value="ECO:0007669"/>
    <property type="project" value="InterPro"/>
</dbReference>
<keyword evidence="5" id="KW-0677">Repeat</keyword>
<dbReference type="InterPro" id="IPR002933">
    <property type="entry name" value="Peptidase_M20"/>
</dbReference>
<dbReference type="InterPro" id="IPR029021">
    <property type="entry name" value="Prot-tyrosine_phosphatase-like"/>
</dbReference>
<evidence type="ECO:0000256" key="3">
    <source>
        <dbReference type="ARBA" id="ARBA00022670"/>
    </source>
</evidence>
<dbReference type="InterPro" id="IPR015943">
    <property type="entry name" value="WD40/YVTN_repeat-like_dom_sf"/>
</dbReference>
<dbReference type="InterPro" id="IPR011044">
    <property type="entry name" value="Quino_amine_DH_bsu"/>
</dbReference>
<sequence>MTFLEWLAFSPSSPLLGNLTSKRHQLKPPPRCVHTIGQKDQSVLSLAANEHYVFSGSQGGNIYIWDLATFTLCGQLEGHQGSVLGLTISPDTKKLFSSSGDGTVRVWSTETLKCLQLIRPCFDVGDIFSLVYSPKLDSIFIGCQNTSLQWYNFLDPNPEPHPQSNSSGVDKLQYPHSYPSSTTKFFASGSGVSTGRQSPGIYLREVLDQMSVDDRGLDAAEEKKELDDLSGMRGLSSQTSNPSDAEDFAIGVIGEKNVIMNAHNGYIYTLLLESSSSGDQELLISGSGDGDVKVWELSSTGLRLQKVLKGSLDNGILTLAMLGQSYLFCGTQGGDIKIWDMDTNQVVRTMLAHKDDVLALTVRNGLVFSASADGKIKKWNRKFECTETWDDHQGIVLCLTHSGRLVVSGASDNLIKFWESQEEATTEADPTVVKIAKNADLLLYALERWVAIPSISGNPKYLDDCLASAKFLRNIFKQLGADAVLIPGKESRNPIVYGKFTANARSKLEGKSKHVLVYGHYDVIPAKEDKWTTNPFTCCGNYCPESDHRGLTTFQLTVPFPGRDGYLYGRGVSDNKGPMLATIFAVHELLEEGSLDVTVSFLVEGEEESGSVGFFDAVKAHEALIGKVDVILISNSYWLGEDVPCLTYGLRGVIHAKIRISSSRPDLHSGMSGGAVSEPLVDMIKTLATLTDEAGKVSIPGFYDKVAPITSTEEDYYDRIVEWMERNRNNSSEDGQSNHAEDFKGTAQEYKQSLMARWRFPTLSIHKVDVSLNDSTIIPGAVRAAVSIRIVPDQGIGDIITRFEDYVQKMFATLDTDNKIEVQVLTSADWWLGDPSNEYFTAAAEAIEKEWGIMPLYIREGGSIPAVRWLEKFCEAKAVHLPMGQSTDQAHLTNERIRSKNLYAGKRIVKFFLKALMKQKLPNGLTAEAQELLVREFKELNQLQHQRLRSASLTNYQFATTIASKESDKNRYIDIVPFDRNRVKLNVAKAPTPTESSTEDASDYVNASFITPPHNVAINFIASQGPLEETIGDFWLMAFQQDVKVIVCLTDIYELGRYKCARYWPETIGIPKEYHAKGHSVVRIRLDSETQYSMAECVVRQLTVECIFADGRSDAKTMTQMCFVGWPDHGAPDRTEPILRLVELANELNGPPSENHPMLVHCSAGCGRTGTFCTIYALELLAQRIADKEQEDDERDYLFEMVNDFRQQRISMVQAFPQYVFIHRAIDDFLKQT</sequence>
<dbReference type="SUPFAM" id="SSF50969">
    <property type="entry name" value="YVTN repeat-like/Quinoprotein amine dehydrogenase"/>
    <property type="match status" value="1"/>
</dbReference>
<feature type="domain" description="Tyrosine-protein phosphatase" evidence="9">
    <location>
        <begin position="933"/>
        <end position="1229"/>
    </location>
</feature>
<dbReference type="SMART" id="SM00194">
    <property type="entry name" value="PTPc"/>
    <property type="match status" value="1"/>
</dbReference>
<dbReference type="PRINTS" id="PR00700">
    <property type="entry name" value="PRTYPHPHTASE"/>
</dbReference>
<comment type="caution">
    <text evidence="11">The sequence shown here is derived from an EMBL/GenBank/DDBJ whole genome shotgun (WGS) entry which is preliminary data.</text>
</comment>
<evidence type="ECO:0000256" key="2">
    <source>
        <dbReference type="ARBA" id="ARBA00022574"/>
    </source>
</evidence>
<dbReference type="InterPro" id="IPR003595">
    <property type="entry name" value="Tyr_Pase_cat"/>
</dbReference>
<feature type="region of interest" description="Disordered" evidence="8">
    <location>
        <begin position="224"/>
        <end position="243"/>
    </location>
</feature>
<dbReference type="GO" id="GO:0046872">
    <property type="term" value="F:metal ion binding"/>
    <property type="evidence" value="ECO:0007669"/>
    <property type="project" value="UniProtKB-KW"/>
</dbReference>
<keyword evidence="3" id="KW-0645">Protease</keyword>
<dbReference type="PANTHER" id="PTHR43270">
    <property type="entry name" value="BETA-ALA-HIS DIPEPTIDASE"/>
    <property type="match status" value="1"/>
</dbReference>
<accession>A0A261XY04</accession>
<evidence type="ECO:0000259" key="9">
    <source>
        <dbReference type="PROSITE" id="PS50055"/>
    </source>
</evidence>
<dbReference type="PROSITE" id="PS00383">
    <property type="entry name" value="TYR_PHOSPHATASE_1"/>
    <property type="match status" value="1"/>
</dbReference>
<dbReference type="PROSITE" id="PS50055">
    <property type="entry name" value="TYR_PHOSPHATASE_PTP"/>
    <property type="match status" value="1"/>
</dbReference>
<dbReference type="Pfam" id="PF00400">
    <property type="entry name" value="WD40"/>
    <property type="match status" value="5"/>
</dbReference>
<evidence type="ECO:0000256" key="8">
    <source>
        <dbReference type="SAM" id="MobiDB-lite"/>
    </source>
</evidence>
<evidence type="ECO:0000256" key="4">
    <source>
        <dbReference type="ARBA" id="ARBA00022723"/>
    </source>
</evidence>
<evidence type="ECO:0000259" key="10">
    <source>
        <dbReference type="PROSITE" id="PS50056"/>
    </source>
</evidence>
<dbReference type="Gene3D" id="2.130.10.10">
    <property type="entry name" value="YVTN repeat-like/Quinoprotein amine dehydrogenase"/>
    <property type="match status" value="2"/>
</dbReference>
<evidence type="ECO:0008006" key="13">
    <source>
        <dbReference type="Google" id="ProtNLM"/>
    </source>
</evidence>
<dbReference type="PROSITE" id="PS50056">
    <property type="entry name" value="TYR_PHOSPHATASE_2"/>
    <property type="match status" value="1"/>
</dbReference>
<dbReference type="SUPFAM" id="SSF53187">
    <property type="entry name" value="Zn-dependent exopeptidases"/>
    <property type="match status" value="1"/>
</dbReference>
<dbReference type="GO" id="GO:0006508">
    <property type="term" value="P:proteolysis"/>
    <property type="evidence" value="ECO:0007669"/>
    <property type="project" value="UniProtKB-KW"/>
</dbReference>
<dbReference type="GO" id="GO:0006751">
    <property type="term" value="P:glutathione catabolic process"/>
    <property type="evidence" value="ECO:0007669"/>
    <property type="project" value="TreeGrafter"/>
</dbReference>
<dbReference type="AlphaFoldDB" id="A0A261XY04"/>
<dbReference type="PROSITE" id="PS50294">
    <property type="entry name" value="WD_REPEATS_REGION"/>
    <property type="match status" value="2"/>
</dbReference>
<dbReference type="PROSITE" id="PS00678">
    <property type="entry name" value="WD_REPEATS_1"/>
    <property type="match status" value="1"/>
</dbReference>
<dbReference type="InterPro" id="IPR020472">
    <property type="entry name" value="WD40_PAC1"/>
</dbReference>
<dbReference type="Proteomes" id="UP000242875">
    <property type="component" value="Unassembled WGS sequence"/>
</dbReference>
<dbReference type="PANTHER" id="PTHR43270:SF8">
    <property type="entry name" value="DI- AND TRIPEPTIDASE DUG2-RELATED"/>
    <property type="match status" value="1"/>
</dbReference>
<keyword evidence="2 7" id="KW-0853">WD repeat</keyword>
<dbReference type="InterPro" id="IPR011650">
    <property type="entry name" value="Peptidase_M20_dimer"/>
</dbReference>
<evidence type="ECO:0000256" key="5">
    <source>
        <dbReference type="ARBA" id="ARBA00022737"/>
    </source>
</evidence>
<dbReference type="InterPro" id="IPR000387">
    <property type="entry name" value="Tyr_Pase_dom"/>
</dbReference>
<protein>
    <recommendedName>
        <fullName evidence="13">Peptidase M20 dimerisation domain-containing protein</fullName>
    </recommendedName>
</protein>
<dbReference type="PROSITE" id="PS50082">
    <property type="entry name" value="WD_REPEATS_2"/>
    <property type="match status" value="3"/>
</dbReference>
<evidence type="ECO:0000313" key="11">
    <source>
        <dbReference type="EMBL" id="OZJ03237.1"/>
    </source>
</evidence>
<keyword evidence="4" id="KW-0479">Metal-binding</keyword>
<name>A0A261XY04_9FUNG</name>
<reference evidence="11 12" key="1">
    <citation type="journal article" date="2017" name="Mycologia">
        <title>Bifiguratus adelaidae, gen. et sp. nov., a new member of Mucoromycotina in endophytic and soil-dwelling habitats.</title>
        <authorList>
            <person name="Torres-Cruz T.J."/>
            <person name="Billingsley Tobias T.L."/>
            <person name="Almatruk M."/>
            <person name="Hesse C."/>
            <person name="Kuske C.R."/>
            <person name="Desiro A."/>
            <person name="Benucci G.M."/>
            <person name="Bonito G."/>
            <person name="Stajich J.E."/>
            <person name="Dunlap C."/>
            <person name="Arnold A.E."/>
            <person name="Porras-Alfaro A."/>
        </authorList>
    </citation>
    <scope>NUCLEOTIDE SEQUENCE [LARGE SCALE GENOMIC DNA]</scope>
    <source>
        <strain evidence="11 12">AZ0501</strain>
    </source>
</reference>
<dbReference type="InterPro" id="IPR000242">
    <property type="entry name" value="PTP_cat"/>
</dbReference>
<keyword evidence="6" id="KW-0378">Hydrolase</keyword>
<dbReference type="InterPro" id="IPR019775">
    <property type="entry name" value="WD40_repeat_CS"/>
</dbReference>
<dbReference type="PRINTS" id="PR00320">
    <property type="entry name" value="GPROTEINBRPT"/>
</dbReference>
<evidence type="ECO:0000256" key="7">
    <source>
        <dbReference type="PROSITE-ProRule" id="PRU00221"/>
    </source>
</evidence>